<gene>
    <name evidence="1" type="ORF">F5144DRAFT_180737</name>
</gene>
<name>A0ACB7PHE1_9PEZI</name>
<dbReference type="Proteomes" id="UP000724584">
    <property type="component" value="Unassembled WGS sequence"/>
</dbReference>
<keyword evidence="2" id="KW-1185">Reference proteome</keyword>
<sequence length="111" mass="12316">MRPCQTSRFRHFVISASFVWSSHVMCFELWLPWPAARLASIDGIGSAYSGTVLKYGTLLTGGFWFKASVNNFPCSWGMELAPPSLRVLSTLEQHFEDNATKMAAGLPKVTT</sequence>
<evidence type="ECO:0000313" key="2">
    <source>
        <dbReference type="Proteomes" id="UP000724584"/>
    </source>
</evidence>
<comment type="caution">
    <text evidence="1">The sequence shown here is derived from an EMBL/GenBank/DDBJ whole genome shotgun (WGS) entry which is preliminary data.</text>
</comment>
<protein>
    <submittedName>
        <fullName evidence="1">Uncharacterized protein</fullName>
    </submittedName>
</protein>
<reference evidence="1 2" key="1">
    <citation type="journal article" date="2021" name="Nat. Commun.">
        <title>Genetic determinants of endophytism in the Arabidopsis root mycobiome.</title>
        <authorList>
            <person name="Mesny F."/>
            <person name="Miyauchi S."/>
            <person name="Thiergart T."/>
            <person name="Pickel B."/>
            <person name="Atanasova L."/>
            <person name="Karlsson M."/>
            <person name="Huettel B."/>
            <person name="Barry K.W."/>
            <person name="Haridas S."/>
            <person name="Chen C."/>
            <person name="Bauer D."/>
            <person name="Andreopoulos W."/>
            <person name="Pangilinan J."/>
            <person name="LaButti K."/>
            <person name="Riley R."/>
            <person name="Lipzen A."/>
            <person name="Clum A."/>
            <person name="Drula E."/>
            <person name="Henrissat B."/>
            <person name="Kohler A."/>
            <person name="Grigoriev I.V."/>
            <person name="Martin F.M."/>
            <person name="Hacquard S."/>
        </authorList>
    </citation>
    <scope>NUCLEOTIDE SEQUENCE [LARGE SCALE GENOMIC DNA]</scope>
    <source>
        <strain evidence="1 2">MPI-SDFR-AT-0079</strain>
    </source>
</reference>
<evidence type="ECO:0000313" key="1">
    <source>
        <dbReference type="EMBL" id="KAH6636456.1"/>
    </source>
</evidence>
<organism evidence="1 2">
    <name type="scientific">Chaetomium tenue</name>
    <dbReference type="NCBI Taxonomy" id="1854479"/>
    <lineage>
        <taxon>Eukaryota</taxon>
        <taxon>Fungi</taxon>
        <taxon>Dikarya</taxon>
        <taxon>Ascomycota</taxon>
        <taxon>Pezizomycotina</taxon>
        <taxon>Sordariomycetes</taxon>
        <taxon>Sordariomycetidae</taxon>
        <taxon>Sordariales</taxon>
        <taxon>Chaetomiaceae</taxon>
        <taxon>Chaetomium</taxon>
    </lineage>
</organism>
<proteinExistence type="predicted"/>
<accession>A0ACB7PHE1</accession>
<dbReference type="EMBL" id="JAGIZQ010000003">
    <property type="protein sequence ID" value="KAH6636456.1"/>
    <property type="molecule type" value="Genomic_DNA"/>
</dbReference>